<gene>
    <name evidence="2" type="ORF">CDSM653_00951</name>
</gene>
<dbReference type="InterPro" id="IPR023404">
    <property type="entry name" value="rSAM_horseshoe"/>
</dbReference>
<organism evidence="2 3">
    <name type="scientific">Caldanaerobacter subterraneus subsp. pacificus DSM 12653</name>
    <dbReference type="NCBI Taxonomy" id="391606"/>
    <lineage>
        <taxon>Bacteria</taxon>
        <taxon>Bacillati</taxon>
        <taxon>Bacillota</taxon>
        <taxon>Clostridia</taxon>
        <taxon>Thermoanaerobacterales</taxon>
        <taxon>Thermoanaerobacteraceae</taxon>
        <taxon>Caldanaerobacter</taxon>
    </lineage>
</organism>
<dbReference type="NCBIfam" id="TIGR03960">
    <property type="entry name" value="rSAM_fuse_unch"/>
    <property type="match status" value="1"/>
</dbReference>
<dbReference type="PANTHER" id="PTHR42731:SF1">
    <property type="entry name" value="RADICAL SAM DOMAIN PROTEIN"/>
    <property type="match status" value="1"/>
</dbReference>
<dbReference type="Pfam" id="PF04055">
    <property type="entry name" value="Radical_SAM"/>
    <property type="match status" value="1"/>
</dbReference>
<dbReference type="SUPFAM" id="SSF102114">
    <property type="entry name" value="Radical SAM enzymes"/>
    <property type="match status" value="1"/>
</dbReference>
<feature type="domain" description="Radical SAM core" evidence="1">
    <location>
        <begin position="268"/>
        <end position="508"/>
    </location>
</feature>
<dbReference type="Pfam" id="PF19864">
    <property type="entry name" value="Radical_SAM_N2"/>
    <property type="match status" value="1"/>
</dbReference>
<dbReference type="InterPro" id="IPR058240">
    <property type="entry name" value="rSAM_sf"/>
</dbReference>
<evidence type="ECO:0000313" key="2">
    <source>
        <dbReference type="EMBL" id="KKC30023.1"/>
    </source>
</evidence>
<evidence type="ECO:0000313" key="3">
    <source>
        <dbReference type="Proteomes" id="UP000010146"/>
    </source>
</evidence>
<dbReference type="EMBL" id="ABXP02000054">
    <property type="protein sequence ID" value="KKC30023.1"/>
    <property type="molecule type" value="Genomic_DNA"/>
</dbReference>
<dbReference type="InterPro" id="IPR007197">
    <property type="entry name" value="rSAM"/>
</dbReference>
<dbReference type="InterPro" id="IPR045784">
    <property type="entry name" value="Radical_SAM_N2"/>
</dbReference>
<dbReference type="GO" id="GO:0003824">
    <property type="term" value="F:catalytic activity"/>
    <property type="evidence" value="ECO:0007669"/>
    <property type="project" value="InterPro"/>
</dbReference>
<protein>
    <submittedName>
        <fullName evidence="2">Fe-S oxidoreductase family protein</fullName>
    </submittedName>
</protein>
<dbReference type="SFLD" id="SFLDG01082">
    <property type="entry name" value="B12-binding_domain_containing"/>
    <property type="match status" value="1"/>
</dbReference>
<proteinExistence type="predicted"/>
<dbReference type="CDD" id="cd01335">
    <property type="entry name" value="Radical_SAM"/>
    <property type="match status" value="1"/>
</dbReference>
<dbReference type="SMART" id="SM00729">
    <property type="entry name" value="Elp3"/>
    <property type="match status" value="1"/>
</dbReference>
<dbReference type="Gene3D" id="3.80.30.20">
    <property type="entry name" value="tm_1862 like domain"/>
    <property type="match status" value="1"/>
</dbReference>
<dbReference type="GO" id="GO:0051536">
    <property type="term" value="F:iron-sulfur cluster binding"/>
    <property type="evidence" value="ECO:0007669"/>
    <property type="project" value="InterPro"/>
</dbReference>
<reference evidence="2 3" key="2">
    <citation type="journal article" date="2015" name="BMC Genomics">
        <title>Analysis of three genomes within the thermophilic bacterial species Caldanaerobacter subterraneus with a focus on carbon monoxide dehydrogenase evolution and hydrolase diversity.</title>
        <authorList>
            <person name="Sant'Anna F.H."/>
            <person name="Lebedinsky A.V."/>
            <person name="Sokolova T.G."/>
            <person name="Robb F.T."/>
            <person name="Gonzalez J.M."/>
        </authorList>
    </citation>
    <scope>NUCLEOTIDE SEQUENCE [LARGE SCALE GENOMIC DNA]</scope>
    <source>
        <strain evidence="2 3">DSM 12653</strain>
    </source>
</reference>
<dbReference type="InterPro" id="IPR023862">
    <property type="entry name" value="CHP03960_rSAM"/>
</dbReference>
<dbReference type="Proteomes" id="UP000010146">
    <property type="component" value="Unassembled WGS sequence"/>
</dbReference>
<name>A0A0F5PN14_9THEO</name>
<dbReference type="AlphaFoldDB" id="A0A0F5PN14"/>
<sequence>MIFCKIKKNTGGGRMDIKEKVDSLLMKVSKPTRYTGGELNSVLKNPKEVKVRFAFAFPDVYEVGMSHLGMRILYHLLNKREDVYCERVFAPWVDMEALMRQNKIPLFTLETKTPLSEFDFVGFTLQYELSYTNVINMLNLANIPILSREREGLPFVIAGGPCAYNPAPLSEVIDFFVMGEGEEVIHEIIDAYIEWKERGGEREEFLEAVSQIQGVYVPKYYIEEYDKDGKIKEIRPIKKGIPERVKKRIVKDFENVYHPEEQIVPFMDIVHDRIMLEIFRGCTRGCRFCQAGMIYRPLREKSKEKILELADKLVKSTGYEEISLASLSTFDYSQIEDLIKELISRYQEKGIGVSIPSSRVDAVSINLLKEIQKVRKTGLTLAPEAGTQRLRDVINKGITEEDILEATASAFEAGWNNIKLYFMIGLPTETMEDVEGIVDLAYKIVDNYKRVKGNIKNLRVTVSTSTFVPKPFTPFQWVAQDSVKRIIEKQNFLKERLKSKVLKYNWHNPYMSFLEAVISRGDRRVGKAIIKAWEKGCKFDGWDDYFDHEKWEKAFKETGVNPHFYANREWEIDEVLPWDVVDVGVTKKFLEREYKKALEGRITHDCRYYCTGCGVKDYDEGVICFEAPKK</sequence>
<reference evidence="3" key="3">
    <citation type="submission" date="2015-02" db="EMBL/GenBank/DDBJ databases">
        <title>Genome analysis of three genomes within the thermophilic hydrogenogenic bacterial species Caldanaerobacter subterraneus.</title>
        <authorList>
            <person name="Sant'Anna F.H."/>
            <person name="Lebedinsky A."/>
            <person name="Sokolova T."/>
            <person name="Robb F.T."/>
            <person name="Gonzalez J.M."/>
        </authorList>
    </citation>
    <scope>NUCLEOTIDE SEQUENCE [LARGE SCALE GENOMIC DNA]</scope>
    <source>
        <strain evidence="3">DSM 12653</strain>
    </source>
</reference>
<dbReference type="PANTHER" id="PTHR42731">
    <property type="entry name" value="SLL1084 PROTEIN"/>
    <property type="match status" value="1"/>
</dbReference>
<dbReference type="PROSITE" id="PS51918">
    <property type="entry name" value="RADICAL_SAM"/>
    <property type="match status" value="1"/>
</dbReference>
<evidence type="ECO:0000259" key="1">
    <source>
        <dbReference type="PROSITE" id="PS51918"/>
    </source>
</evidence>
<comment type="caution">
    <text evidence="2">The sequence shown here is derived from an EMBL/GenBank/DDBJ whole genome shotgun (WGS) entry which is preliminary data.</text>
</comment>
<accession>A0A0F5PN14</accession>
<dbReference type="InterPro" id="IPR006638">
    <property type="entry name" value="Elp3/MiaA/NifB-like_rSAM"/>
</dbReference>
<reference evidence="2 3" key="1">
    <citation type="submission" date="2008-07" db="EMBL/GenBank/DDBJ databases">
        <authorList>
            <person name="Gonzalez J."/>
            <person name="Sokolova T."/>
            <person name="Ferriera S."/>
            <person name="Johnson J."/>
            <person name="Kravitz S."/>
            <person name="Beeson K."/>
            <person name="Sutton G."/>
            <person name="Rogers Y.-H."/>
            <person name="Friedman R."/>
            <person name="Frazier M."/>
            <person name="Venter J.C."/>
        </authorList>
    </citation>
    <scope>NUCLEOTIDE SEQUENCE [LARGE SCALE GENOMIC DNA]</scope>
    <source>
        <strain evidence="2 3">DSM 12653</strain>
    </source>
</reference>
<dbReference type="SFLD" id="SFLDS00029">
    <property type="entry name" value="Radical_SAM"/>
    <property type="match status" value="1"/>
</dbReference>